<dbReference type="Proteomes" id="UP000001449">
    <property type="component" value="Chromosome 16"/>
</dbReference>
<dbReference type="InParanoid" id="B8LCC3"/>
<accession>B8LCC3</accession>
<feature type="compositionally biased region" description="Low complexity" evidence="2">
    <location>
        <begin position="222"/>
        <end position="255"/>
    </location>
</feature>
<feature type="transmembrane region" description="Helical" evidence="3">
    <location>
        <begin position="37"/>
        <end position="63"/>
    </location>
</feature>
<keyword evidence="3" id="KW-0472">Membrane</keyword>
<dbReference type="CDD" id="cd16473">
    <property type="entry name" value="RING-H2_RNF103"/>
    <property type="match status" value="1"/>
</dbReference>
<keyword evidence="3" id="KW-0812">Transmembrane</keyword>
<feature type="domain" description="RING-type" evidence="4">
    <location>
        <begin position="957"/>
        <end position="1000"/>
    </location>
</feature>
<evidence type="ECO:0000256" key="3">
    <source>
        <dbReference type="SAM" id="Phobius"/>
    </source>
</evidence>
<reference evidence="5 6" key="2">
    <citation type="journal article" date="2008" name="Nature">
        <title>The Phaeodactylum genome reveals the evolutionary history of diatom genomes.</title>
        <authorList>
            <person name="Bowler C."/>
            <person name="Allen A.E."/>
            <person name="Badger J.H."/>
            <person name="Grimwood J."/>
            <person name="Jabbari K."/>
            <person name="Kuo A."/>
            <person name="Maheswari U."/>
            <person name="Martens C."/>
            <person name="Maumus F."/>
            <person name="Otillar R.P."/>
            <person name="Rayko E."/>
            <person name="Salamov A."/>
            <person name="Vandepoele K."/>
            <person name="Beszteri B."/>
            <person name="Gruber A."/>
            <person name="Heijde M."/>
            <person name="Katinka M."/>
            <person name="Mock T."/>
            <person name="Valentin K."/>
            <person name="Verret F."/>
            <person name="Berges J.A."/>
            <person name="Brownlee C."/>
            <person name="Cadoret J.P."/>
            <person name="Chiovitti A."/>
            <person name="Choi C.J."/>
            <person name="Coesel S."/>
            <person name="De Martino A."/>
            <person name="Detter J.C."/>
            <person name="Durkin C."/>
            <person name="Falciatore A."/>
            <person name="Fournet J."/>
            <person name="Haruta M."/>
            <person name="Huysman M.J."/>
            <person name="Jenkins B.D."/>
            <person name="Jiroutova K."/>
            <person name="Jorgensen R.E."/>
            <person name="Joubert Y."/>
            <person name="Kaplan A."/>
            <person name="Kroger N."/>
            <person name="Kroth P.G."/>
            <person name="La Roche J."/>
            <person name="Lindquist E."/>
            <person name="Lommer M."/>
            <person name="Martin-Jezequel V."/>
            <person name="Lopez P.J."/>
            <person name="Lucas S."/>
            <person name="Mangogna M."/>
            <person name="McGinnis K."/>
            <person name="Medlin L.K."/>
            <person name="Montsant A."/>
            <person name="Oudot-Le Secq M.P."/>
            <person name="Napoli C."/>
            <person name="Obornik M."/>
            <person name="Parker M.S."/>
            <person name="Petit J.L."/>
            <person name="Porcel B.M."/>
            <person name="Poulsen N."/>
            <person name="Robison M."/>
            <person name="Rychlewski L."/>
            <person name="Rynearson T.A."/>
            <person name="Schmutz J."/>
            <person name="Shapiro H."/>
            <person name="Siaut M."/>
            <person name="Stanley M."/>
            <person name="Sussman M.R."/>
            <person name="Taylor A.R."/>
            <person name="Vardi A."/>
            <person name="von Dassow P."/>
            <person name="Vyverman W."/>
            <person name="Willis A."/>
            <person name="Wyrwicz L.S."/>
            <person name="Rokhsar D.S."/>
            <person name="Weissenbach J."/>
            <person name="Armbrust E.V."/>
            <person name="Green B.R."/>
            <person name="Van de Peer Y."/>
            <person name="Grigoriev I.V."/>
        </authorList>
    </citation>
    <scope>NUCLEOTIDE SEQUENCE [LARGE SCALE GENOMIC DNA]</scope>
    <source>
        <strain evidence="5 6">CCMP1335</strain>
    </source>
</reference>
<dbReference type="EMBL" id="DS999417">
    <property type="protein sequence ID" value="EED86873.1"/>
    <property type="molecule type" value="Genomic_DNA"/>
</dbReference>
<evidence type="ECO:0000256" key="1">
    <source>
        <dbReference type="PROSITE-ProRule" id="PRU00175"/>
    </source>
</evidence>
<dbReference type="AlphaFoldDB" id="B8LCC3"/>
<name>B8LCC3_THAPS</name>
<dbReference type="OMA" id="FCLEDFI"/>
<evidence type="ECO:0000256" key="2">
    <source>
        <dbReference type="SAM" id="MobiDB-lite"/>
    </source>
</evidence>
<dbReference type="PANTHER" id="PTHR45676:SF159">
    <property type="entry name" value="RING-H2 FINGER PROTEIN ATL51"/>
    <property type="match status" value="1"/>
</dbReference>
<feature type="region of interest" description="Disordered" evidence="2">
    <location>
        <begin position="889"/>
        <end position="938"/>
    </location>
</feature>
<evidence type="ECO:0000313" key="5">
    <source>
        <dbReference type="EMBL" id="EED86873.1"/>
    </source>
</evidence>
<dbReference type="GO" id="GO:0006511">
    <property type="term" value="P:ubiquitin-dependent protein catabolic process"/>
    <property type="evidence" value="ECO:0000318"/>
    <property type="project" value="GO_Central"/>
</dbReference>
<dbReference type="HOGENOM" id="CLU_295713_0_0_1"/>
<dbReference type="SUPFAM" id="SSF57850">
    <property type="entry name" value="RING/U-box"/>
    <property type="match status" value="1"/>
</dbReference>
<proteinExistence type="predicted"/>
<dbReference type="eggNOG" id="KOG4628">
    <property type="taxonomic scope" value="Eukaryota"/>
</dbReference>
<dbReference type="PANTHER" id="PTHR45676">
    <property type="entry name" value="RING-H2 FINGER PROTEIN ATL51-RELATED"/>
    <property type="match status" value="1"/>
</dbReference>
<dbReference type="KEGG" id="tps:THAPSDRAFT_25096"/>
<keyword evidence="1" id="KW-0479">Metal-binding</keyword>
<feature type="compositionally biased region" description="Gly residues" evidence="2">
    <location>
        <begin position="373"/>
        <end position="384"/>
    </location>
</feature>
<dbReference type="SMART" id="SM00184">
    <property type="entry name" value="RING"/>
    <property type="match status" value="1"/>
</dbReference>
<evidence type="ECO:0000259" key="4">
    <source>
        <dbReference type="PROSITE" id="PS50089"/>
    </source>
</evidence>
<organism evidence="5 6">
    <name type="scientific">Thalassiosira pseudonana</name>
    <name type="common">Marine diatom</name>
    <name type="synonym">Cyclotella nana</name>
    <dbReference type="NCBI Taxonomy" id="35128"/>
    <lineage>
        <taxon>Eukaryota</taxon>
        <taxon>Sar</taxon>
        <taxon>Stramenopiles</taxon>
        <taxon>Ochrophyta</taxon>
        <taxon>Bacillariophyta</taxon>
        <taxon>Coscinodiscophyceae</taxon>
        <taxon>Thalassiosirophycidae</taxon>
        <taxon>Thalassiosirales</taxon>
        <taxon>Thalassiosiraceae</taxon>
        <taxon>Thalassiosira</taxon>
    </lineage>
</organism>
<feature type="region of interest" description="Disordered" evidence="2">
    <location>
        <begin position="222"/>
        <end position="287"/>
    </location>
</feature>
<dbReference type="PROSITE" id="PS50089">
    <property type="entry name" value="ZF_RING_2"/>
    <property type="match status" value="1"/>
</dbReference>
<dbReference type="GO" id="GO:0008270">
    <property type="term" value="F:zinc ion binding"/>
    <property type="evidence" value="ECO:0007669"/>
    <property type="project" value="UniProtKB-KW"/>
</dbReference>
<feature type="region of interest" description="Disordered" evidence="2">
    <location>
        <begin position="359"/>
        <end position="398"/>
    </location>
</feature>
<keyword evidence="1" id="KW-0862">Zinc</keyword>
<evidence type="ECO:0000313" key="6">
    <source>
        <dbReference type="Proteomes" id="UP000001449"/>
    </source>
</evidence>
<dbReference type="GeneID" id="7449961"/>
<dbReference type="PaxDb" id="35128-Thaps25096"/>
<gene>
    <name evidence="5" type="ORF">THAPSDRAFT_25096</name>
</gene>
<dbReference type="Pfam" id="PF17123">
    <property type="entry name" value="zf-RING_11"/>
    <property type="match status" value="1"/>
</dbReference>
<keyword evidence="6" id="KW-1185">Reference proteome</keyword>
<dbReference type="InterPro" id="IPR001841">
    <property type="entry name" value="Znf_RING"/>
</dbReference>
<feature type="compositionally biased region" description="Polar residues" evidence="2">
    <location>
        <begin position="898"/>
        <end position="916"/>
    </location>
</feature>
<dbReference type="Gene3D" id="3.30.40.10">
    <property type="entry name" value="Zinc/RING finger domain, C3HC4 (zinc finger)"/>
    <property type="match status" value="1"/>
</dbReference>
<keyword evidence="3" id="KW-1133">Transmembrane helix</keyword>
<keyword evidence="1" id="KW-0863">Zinc-finger</keyword>
<protein>
    <recommendedName>
        <fullName evidence="4">RING-type domain-containing protein</fullName>
    </recommendedName>
</protein>
<sequence length="1023" mass="110569">MELTMPRHHVTSVLKVVLRVDDDELIMKSTARKDLTLLLQLQWLLLLLILTSATSLTNAMIYLEEPQGAILYDGLPSAPSYWELINTTASSSGSGDGGYAVEGVEEGGGIGNGTDSSGQGSVVGEGESNVTAEVYRVATPDHYLILYVDDGYPIGAMTPSLSLAPTTSLADVNATGVGNVTSSNATASESAVNATNSNTVDTTTNTTNATSLFGRRIASSTTPTVSSVPSLHSSSPPSSLHSLSSIPTIQSTPQPTTSPHPTPPSITGEYTPHLNNHHPYFPSPSDDISTNSTDDIFVSEATLYQNTFHYFNDTQLITHDPQYVYYDSKQARFGQDLGPRGNSEFVNLMLPPRWRLEGLDGVGSGEEDEGGVGEEGGLGGGNGGSLAPSRAPSTGGGLRKVQSVDELLGLDGENGASPSLPSSTPSVQIIMINQTTNGTKTNSTDEDDTSLANSSNFVHETSISDYFCLEDFIQWRTQQRICSGMTNGTASDANVTAVTNVSSEELQLDPCPLNISELFLADASSPPSPSINPHAIASTRPLTIMASRGRCSFESKAQMAMALNQMFAAAGKSNRIDNVIVYNNGTDDDEEEDAEEKLIDMSLIQQVWKQENDWNVESSSPADDAEYTTHFTVGMLYVTTTSGEDMMHRIIDRENATGRSPHLDVSSLFLGEILSERRQRTVDGSTKDDGEHDDSLDPEVEAIHDPDVTHGWFFPATLTRFCLACGLEKNYGFSTPVLDTGDVELDSNEGEWNNNGPILFPPKDNEHLDDRIEGYYNGQYVTRPWVESVRKLMIAILVILLVGPLVLAVKRWHSVGGTVRVARDEDGTRHLRLIAPNLEVFFNGVPGAVEENGTKLDRRQVFALPEVEFVGATDNGSIVNIVSEDSDSGGFTTGGDNANDTPNSYDSSMDNSTTMEAASGDLSDDLESSTSAPSPPIPTSYINDCVESGRFISSTCCSICLDEFVHGERIRLLPRCNHAFHTECILPWLTERQGCCPMCKSPVLPDEYQRNRRSRTDTRGDHR</sequence>
<dbReference type="InterPro" id="IPR013083">
    <property type="entry name" value="Znf_RING/FYVE/PHD"/>
</dbReference>
<dbReference type="STRING" id="35128.B8LCC3"/>
<dbReference type="GO" id="GO:0061630">
    <property type="term" value="F:ubiquitin protein ligase activity"/>
    <property type="evidence" value="ECO:0000318"/>
    <property type="project" value="GO_Central"/>
</dbReference>
<reference evidence="5 6" key="1">
    <citation type="journal article" date="2004" name="Science">
        <title>The genome of the diatom Thalassiosira pseudonana: ecology, evolution, and metabolism.</title>
        <authorList>
            <person name="Armbrust E.V."/>
            <person name="Berges J.A."/>
            <person name="Bowler C."/>
            <person name="Green B.R."/>
            <person name="Martinez D."/>
            <person name="Putnam N.H."/>
            <person name="Zhou S."/>
            <person name="Allen A.E."/>
            <person name="Apt K.E."/>
            <person name="Bechner M."/>
            <person name="Brzezinski M.A."/>
            <person name="Chaal B.K."/>
            <person name="Chiovitti A."/>
            <person name="Davis A.K."/>
            <person name="Demarest M.S."/>
            <person name="Detter J.C."/>
            <person name="Glavina T."/>
            <person name="Goodstein D."/>
            <person name="Hadi M.Z."/>
            <person name="Hellsten U."/>
            <person name="Hildebrand M."/>
            <person name="Jenkins B.D."/>
            <person name="Jurka J."/>
            <person name="Kapitonov V.V."/>
            <person name="Kroger N."/>
            <person name="Lau W.W."/>
            <person name="Lane T.W."/>
            <person name="Larimer F.W."/>
            <person name="Lippmeier J.C."/>
            <person name="Lucas S."/>
            <person name="Medina M."/>
            <person name="Montsant A."/>
            <person name="Obornik M."/>
            <person name="Parker M.S."/>
            <person name="Palenik B."/>
            <person name="Pazour G.J."/>
            <person name="Richardson P.M."/>
            <person name="Rynearson T.A."/>
            <person name="Saito M.A."/>
            <person name="Schwartz D.C."/>
            <person name="Thamatrakoln K."/>
            <person name="Valentin K."/>
            <person name="Vardi A."/>
            <person name="Wilkerson F.P."/>
            <person name="Rokhsar D.S."/>
        </authorList>
    </citation>
    <scope>NUCLEOTIDE SEQUENCE [LARGE SCALE GENOMIC DNA]</scope>
    <source>
        <strain evidence="5 6">CCMP1335</strain>
    </source>
</reference>
<dbReference type="RefSeq" id="XP_002296672.1">
    <property type="nucleotide sequence ID" value="XM_002296636.1"/>
</dbReference>